<dbReference type="EMBL" id="CP107006">
    <property type="protein sequence ID" value="UYQ92863.1"/>
    <property type="molecule type" value="Genomic_DNA"/>
</dbReference>
<dbReference type="RefSeq" id="WP_264281047.1">
    <property type="nucleotide sequence ID" value="NZ_CP107006.1"/>
</dbReference>
<reference evidence="1" key="1">
    <citation type="submission" date="2022-10" db="EMBL/GenBank/DDBJ databases">
        <title>Chitinophaga sp. nov., isolated from soil.</title>
        <authorList>
            <person name="Jeon C.O."/>
        </authorList>
    </citation>
    <scope>NUCLEOTIDE SEQUENCE</scope>
    <source>
        <strain evidence="1">R8</strain>
    </source>
</reference>
<accession>A0ABY6IZZ6</accession>
<dbReference type="Pfam" id="PF10652">
    <property type="entry name" value="DUF2480"/>
    <property type="match status" value="1"/>
</dbReference>
<evidence type="ECO:0000313" key="2">
    <source>
        <dbReference type="Proteomes" id="UP001162741"/>
    </source>
</evidence>
<sequence>MEEIVNKVAQSGIMTIDLEDYFPEGEVVTFDIKDFLFMGMILKEKDFRTALQGLDWEVYRDKNVALTCSADAIVPAWAYMLVMTYLEPIAKYAAFSDAEHLQRSLYIKQLSAIDVNEYVDKRVVIKGCGDKIVTEAAYVEITRLLRPVAKSIMYGEPCSTVPVYKKK</sequence>
<dbReference type="Proteomes" id="UP001162741">
    <property type="component" value="Chromosome"/>
</dbReference>
<protein>
    <submittedName>
        <fullName evidence="1">DUF2480 family protein</fullName>
    </submittedName>
</protein>
<keyword evidence="2" id="KW-1185">Reference proteome</keyword>
<gene>
    <name evidence="1" type="ORF">MKQ68_22545</name>
</gene>
<dbReference type="InterPro" id="IPR018914">
    <property type="entry name" value="DUF2480"/>
</dbReference>
<organism evidence="1 2">
    <name type="scientific">Chitinophaga horti</name>
    <dbReference type="NCBI Taxonomy" id="2920382"/>
    <lineage>
        <taxon>Bacteria</taxon>
        <taxon>Pseudomonadati</taxon>
        <taxon>Bacteroidota</taxon>
        <taxon>Chitinophagia</taxon>
        <taxon>Chitinophagales</taxon>
        <taxon>Chitinophagaceae</taxon>
        <taxon>Chitinophaga</taxon>
    </lineage>
</organism>
<evidence type="ECO:0000313" key="1">
    <source>
        <dbReference type="EMBL" id="UYQ92863.1"/>
    </source>
</evidence>
<name>A0ABY6IZZ6_9BACT</name>
<proteinExistence type="predicted"/>